<dbReference type="PROSITE" id="PS50293">
    <property type="entry name" value="TPR_REGION"/>
    <property type="match status" value="2"/>
</dbReference>
<dbReference type="Pfam" id="PF13432">
    <property type="entry name" value="TPR_16"/>
    <property type="match status" value="2"/>
</dbReference>
<dbReference type="InterPro" id="IPR019734">
    <property type="entry name" value="TPR_rpt"/>
</dbReference>
<protein>
    <submittedName>
        <fullName evidence="6">TPR domain protein, putative component of TonB system</fullName>
    </submittedName>
</protein>
<gene>
    <name evidence="6" type="ORF">MSMAW_1327</name>
</gene>
<accession>A0A0E3PX15</accession>
<dbReference type="InterPro" id="IPR011990">
    <property type="entry name" value="TPR-like_helical_dom_sf"/>
</dbReference>
<dbReference type="Proteomes" id="UP000033058">
    <property type="component" value="Chromosome"/>
</dbReference>
<dbReference type="PROSITE" id="PS50005">
    <property type="entry name" value="TPR"/>
    <property type="match status" value="5"/>
</dbReference>
<feature type="repeat" description="TPR" evidence="3">
    <location>
        <begin position="79"/>
        <end position="112"/>
    </location>
</feature>
<evidence type="ECO:0000256" key="1">
    <source>
        <dbReference type="ARBA" id="ARBA00022737"/>
    </source>
</evidence>
<keyword evidence="2 3" id="KW-0802">TPR repeat</keyword>
<dbReference type="GeneID" id="24851020"/>
<dbReference type="SMART" id="SM00028">
    <property type="entry name" value="TPR"/>
    <property type="match status" value="6"/>
</dbReference>
<dbReference type="Gene3D" id="1.25.40.10">
    <property type="entry name" value="Tetratricopeptide repeat domain"/>
    <property type="match status" value="3"/>
</dbReference>
<feature type="domain" description="Anaphase-promoting complex subunit 5" evidence="5">
    <location>
        <begin position="91"/>
        <end position="158"/>
    </location>
</feature>
<evidence type="ECO:0000259" key="5">
    <source>
        <dbReference type="Pfam" id="PF12862"/>
    </source>
</evidence>
<dbReference type="SUPFAM" id="SSF48452">
    <property type="entry name" value="TPR-like"/>
    <property type="match status" value="1"/>
</dbReference>
<dbReference type="PANTHER" id="PTHR44943">
    <property type="entry name" value="CELLULOSE SYNTHASE OPERON PROTEIN C"/>
    <property type="match status" value="1"/>
</dbReference>
<dbReference type="EMBL" id="CP009509">
    <property type="protein sequence ID" value="AKB40318.1"/>
    <property type="molecule type" value="Genomic_DNA"/>
</dbReference>
<dbReference type="AlphaFoldDB" id="A0A0E3PX15"/>
<name>A0A0E3PX15_METMZ</name>
<proteinExistence type="predicted"/>
<evidence type="ECO:0000256" key="4">
    <source>
        <dbReference type="SAM" id="MobiDB-lite"/>
    </source>
</evidence>
<evidence type="ECO:0000256" key="3">
    <source>
        <dbReference type="PROSITE-ProRule" id="PRU00339"/>
    </source>
</evidence>
<feature type="region of interest" description="Disordered" evidence="4">
    <location>
        <begin position="1"/>
        <end position="30"/>
    </location>
</feature>
<dbReference type="Pfam" id="PF12862">
    <property type="entry name" value="ANAPC5"/>
    <property type="match status" value="1"/>
</dbReference>
<evidence type="ECO:0000313" key="6">
    <source>
        <dbReference type="EMBL" id="AKB40318.1"/>
    </source>
</evidence>
<feature type="repeat" description="TPR" evidence="3">
    <location>
        <begin position="196"/>
        <end position="229"/>
    </location>
</feature>
<dbReference type="HOGENOM" id="CLU_003728_2_0_2"/>
<evidence type="ECO:0000256" key="2">
    <source>
        <dbReference type="ARBA" id="ARBA00022803"/>
    </source>
</evidence>
<dbReference type="InterPro" id="IPR026000">
    <property type="entry name" value="Apc5_dom"/>
</dbReference>
<dbReference type="PATRIC" id="fig|1434117.4.peg.1690"/>
<reference evidence="6 7" key="1">
    <citation type="submission" date="2014-07" db="EMBL/GenBank/DDBJ databases">
        <title>Methanogenic archaea and the global carbon cycle.</title>
        <authorList>
            <person name="Henriksen J.R."/>
            <person name="Luke J."/>
            <person name="Reinhart S."/>
            <person name="Benedict M.N."/>
            <person name="Youngblut N.D."/>
            <person name="Metcalf M.E."/>
            <person name="Whitaker R.J."/>
            <person name="Metcalf W.W."/>
        </authorList>
    </citation>
    <scope>NUCLEOTIDE SEQUENCE [LARGE SCALE GENOMIC DNA]</scope>
    <source>
        <strain evidence="6 7">WWM610</strain>
    </source>
</reference>
<dbReference type="InterPro" id="IPR051685">
    <property type="entry name" value="Ycf3/AcsC/BcsC/TPR_MFPF"/>
</dbReference>
<dbReference type="PANTHER" id="PTHR44943:SF4">
    <property type="entry name" value="TPR REPEAT-CONTAINING PROTEIN MJ0798"/>
    <property type="match status" value="1"/>
</dbReference>
<dbReference type="RefSeq" id="WP_011035219.1">
    <property type="nucleotide sequence ID" value="NZ_CP009509.1"/>
</dbReference>
<feature type="repeat" description="TPR" evidence="3">
    <location>
        <begin position="230"/>
        <end position="263"/>
    </location>
</feature>
<feature type="repeat" description="TPR" evidence="3">
    <location>
        <begin position="264"/>
        <end position="297"/>
    </location>
</feature>
<feature type="repeat" description="TPR" evidence="3">
    <location>
        <begin position="298"/>
        <end position="331"/>
    </location>
</feature>
<evidence type="ECO:0000313" key="7">
    <source>
        <dbReference type="Proteomes" id="UP000033058"/>
    </source>
</evidence>
<sequence>MTGKEDEYEFEKTEKSSSLDEESTGSEVNEQKESYLDIINIIGSLMQDENYSLKNESILTINKILSFLNKEIYENKNFTEAWLIKGTVLYKTGKYNGAIDAFDGALESMSEKTSEEKLDTWIKSYGINYRYALKFKAFSLCKLGRYREALNALDEISAIYPEDPEIESHKNMLQTLENERLIRRTGNTQDQPPKHPGIWERRGKSSYKLGKYEEAVKEFDRCLESNPKDADILRNKGSALYMLGRYEEAIEAFNKSLELNPRDADAWNLKGSTLYMIGRPEEALRALDKALQRNPNIFEAWFNKGSILFELGKYKQALSAVENALRINAEDINALTLKTSILSGLKQDEK</sequence>
<organism evidence="6 7">
    <name type="scientific">Methanosarcina mazei WWM610</name>
    <dbReference type="NCBI Taxonomy" id="1434117"/>
    <lineage>
        <taxon>Archaea</taxon>
        <taxon>Methanobacteriati</taxon>
        <taxon>Methanobacteriota</taxon>
        <taxon>Stenosarchaea group</taxon>
        <taxon>Methanomicrobia</taxon>
        <taxon>Methanosarcinales</taxon>
        <taxon>Methanosarcinaceae</taxon>
        <taxon>Methanosarcina</taxon>
    </lineage>
</organism>
<keyword evidence="1" id="KW-0677">Repeat</keyword>